<evidence type="ECO:0008006" key="6">
    <source>
        <dbReference type="Google" id="ProtNLM"/>
    </source>
</evidence>
<sequence>GFALVGKTETSKALAEYYFGSEKRMIRLDMSEFQDIKDIPRLIGSATETGLLTMPVRENPFSLILLDEIEKANHNILNLFLQVFDEGHLTDGLGRKVDFKNTIIIATSNAGYKVILEALKRKTEWSEVKQKLLDYLFEKRIFRPEFINRFDAVVIFSPLSKENLLDISELMLGKLKKNLQEKGIEFIISEPLKEKIVELGYMLWQNYFFSC</sequence>
<dbReference type="SUPFAM" id="SSF52540">
    <property type="entry name" value="P-loop containing nucleoside triphosphate hydrolases"/>
    <property type="match status" value="1"/>
</dbReference>
<dbReference type="Pfam" id="PF10431">
    <property type="entry name" value="ClpB_D2-small"/>
    <property type="match status" value="1"/>
</dbReference>
<dbReference type="InterPro" id="IPR019489">
    <property type="entry name" value="Clp_ATPase_C"/>
</dbReference>
<evidence type="ECO:0000259" key="4">
    <source>
        <dbReference type="Pfam" id="PF10431"/>
    </source>
</evidence>
<dbReference type="GO" id="GO:0034605">
    <property type="term" value="P:cellular response to heat"/>
    <property type="evidence" value="ECO:0007669"/>
    <property type="project" value="TreeGrafter"/>
</dbReference>
<dbReference type="InterPro" id="IPR027417">
    <property type="entry name" value="P-loop_NTPase"/>
</dbReference>
<dbReference type="Gene3D" id="1.10.8.60">
    <property type="match status" value="1"/>
</dbReference>
<evidence type="ECO:0000256" key="2">
    <source>
        <dbReference type="ARBA" id="ARBA00022840"/>
    </source>
</evidence>
<dbReference type="InterPro" id="IPR003959">
    <property type="entry name" value="ATPase_AAA_core"/>
</dbReference>
<protein>
    <recommendedName>
        <fullName evidence="6">ATPase AAA-type core domain-containing protein</fullName>
    </recommendedName>
</protein>
<accession>X1JRP0</accession>
<evidence type="ECO:0000256" key="1">
    <source>
        <dbReference type="ARBA" id="ARBA00022741"/>
    </source>
</evidence>
<dbReference type="PANTHER" id="PTHR11638">
    <property type="entry name" value="ATP-DEPENDENT CLP PROTEASE"/>
    <property type="match status" value="1"/>
</dbReference>
<dbReference type="InterPro" id="IPR050130">
    <property type="entry name" value="ClpA_ClpB"/>
</dbReference>
<dbReference type="Gene3D" id="3.40.50.300">
    <property type="entry name" value="P-loop containing nucleotide triphosphate hydrolases"/>
    <property type="match status" value="1"/>
</dbReference>
<gene>
    <name evidence="5" type="ORF">S06H3_07224</name>
</gene>
<feature type="domain" description="Clp ATPase C-terminal" evidence="4">
    <location>
        <begin position="159"/>
        <end position="201"/>
    </location>
</feature>
<dbReference type="Pfam" id="PF07724">
    <property type="entry name" value="AAA_2"/>
    <property type="match status" value="1"/>
</dbReference>
<dbReference type="CDD" id="cd19499">
    <property type="entry name" value="RecA-like_ClpB_Hsp104-like"/>
    <property type="match status" value="1"/>
</dbReference>
<dbReference type="GO" id="GO:0005737">
    <property type="term" value="C:cytoplasm"/>
    <property type="evidence" value="ECO:0007669"/>
    <property type="project" value="TreeGrafter"/>
</dbReference>
<dbReference type="EMBL" id="BARV01002904">
    <property type="protein sequence ID" value="GAH97416.1"/>
    <property type="molecule type" value="Genomic_DNA"/>
</dbReference>
<feature type="domain" description="ATPase AAA-type core" evidence="3">
    <location>
        <begin position="5"/>
        <end position="152"/>
    </location>
</feature>
<evidence type="ECO:0000259" key="3">
    <source>
        <dbReference type="Pfam" id="PF07724"/>
    </source>
</evidence>
<reference evidence="5" key="1">
    <citation type="journal article" date="2014" name="Front. Microbiol.">
        <title>High frequency of phylogenetically diverse reductive dehalogenase-homologous genes in deep subseafloor sedimentary metagenomes.</title>
        <authorList>
            <person name="Kawai M."/>
            <person name="Futagami T."/>
            <person name="Toyoda A."/>
            <person name="Takaki Y."/>
            <person name="Nishi S."/>
            <person name="Hori S."/>
            <person name="Arai W."/>
            <person name="Tsubouchi T."/>
            <person name="Morono Y."/>
            <person name="Uchiyama I."/>
            <person name="Ito T."/>
            <person name="Fujiyama A."/>
            <person name="Inagaki F."/>
            <person name="Takami H."/>
        </authorList>
    </citation>
    <scope>NUCLEOTIDE SEQUENCE</scope>
    <source>
        <strain evidence="5">Expedition CK06-06</strain>
    </source>
</reference>
<dbReference type="GO" id="GO:0005524">
    <property type="term" value="F:ATP binding"/>
    <property type="evidence" value="ECO:0007669"/>
    <property type="project" value="UniProtKB-KW"/>
</dbReference>
<keyword evidence="1" id="KW-0547">Nucleotide-binding</keyword>
<organism evidence="5">
    <name type="scientific">marine sediment metagenome</name>
    <dbReference type="NCBI Taxonomy" id="412755"/>
    <lineage>
        <taxon>unclassified sequences</taxon>
        <taxon>metagenomes</taxon>
        <taxon>ecological metagenomes</taxon>
    </lineage>
</organism>
<dbReference type="GO" id="GO:0016887">
    <property type="term" value="F:ATP hydrolysis activity"/>
    <property type="evidence" value="ECO:0007669"/>
    <property type="project" value="InterPro"/>
</dbReference>
<evidence type="ECO:0000313" key="5">
    <source>
        <dbReference type="EMBL" id="GAH97416.1"/>
    </source>
</evidence>
<dbReference type="InterPro" id="IPR001270">
    <property type="entry name" value="ClpA/B"/>
</dbReference>
<dbReference type="AlphaFoldDB" id="X1JRP0"/>
<dbReference type="PRINTS" id="PR00300">
    <property type="entry name" value="CLPPROTEASEA"/>
</dbReference>
<keyword evidence="2" id="KW-0067">ATP-binding</keyword>
<name>X1JRP0_9ZZZZ</name>
<proteinExistence type="predicted"/>
<feature type="non-terminal residue" evidence="5">
    <location>
        <position position="1"/>
    </location>
</feature>
<comment type="caution">
    <text evidence="5">The sequence shown here is derived from an EMBL/GenBank/DDBJ whole genome shotgun (WGS) entry which is preliminary data.</text>
</comment>
<dbReference type="PANTHER" id="PTHR11638:SF175">
    <property type="entry name" value="ATP-DEPENDENT CLP PROTEASE, ATP-BINDING SUBUNIT CLPC"/>
    <property type="match status" value="1"/>
</dbReference>